<organism evidence="2 3">
    <name type="scientific">Lithocarpus litseifolius</name>
    <dbReference type="NCBI Taxonomy" id="425828"/>
    <lineage>
        <taxon>Eukaryota</taxon>
        <taxon>Viridiplantae</taxon>
        <taxon>Streptophyta</taxon>
        <taxon>Embryophyta</taxon>
        <taxon>Tracheophyta</taxon>
        <taxon>Spermatophyta</taxon>
        <taxon>Magnoliopsida</taxon>
        <taxon>eudicotyledons</taxon>
        <taxon>Gunneridae</taxon>
        <taxon>Pentapetalae</taxon>
        <taxon>rosids</taxon>
        <taxon>fabids</taxon>
        <taxon>Fagales</taxon>
        <taxon>Fagaceae</taxon>
        <taxon>Lithocarpus</taxon>
    </lineage>
</organism>
<dbReference type="EMBL" id="JAZDWU010000004">
    <property type="protein sequence ID" value="KAL0005079.1"/>
    <property type="molecule type" value="Genomic_DNA"/>
</dbReference>
<dbReference type="Proteomes" id="UP001459277">
    <property type="component" value="Unassembled WGS sequence"/>
</dbReference>
<sequence>MAYHDEGNADDDIGVQHDTNMTTTYIPPAESFYANTWENMVDPSHLQIPFVSTWEDGIHYSKGLTFTNKEAAKRVLIIYARTTGFLTFDIRAVDLDTGKYDQQEILKMVNEVLKNFKALYESHNAILEKVKALNESNMAMKKELSRLQEGLKNITEKELQSLDLMKLEEEIKFQESTTVIAS</sequence>
<accession>A0AAW2D608</accession>
<name>A0AAW2D608_9ROSI</name>
<protein>
    <submittedName>
        <fullName evidence="2">Uncharacterized protein</fullName>
    </submittedName>
</protein>
<proteinExistence type="predicted"/>
<evidence type="ECO:0000256" key="1">
    <source>
        <dbReference type="SAM" id="Coils"/>
    </source>
</evidence>
<comment type="caution">
    <text evidence="2">The sequence shown here is derived from an EMBL/GenBank/DDBJ whole genome shotgun (WGS) entry which is preliminary data.</text>
</comment>
<keyword evidence="3" id="KW-1185">Reference proteome</keyword>
<feature type="coiled-coil region" evidence="1">
    <location>
        <begin position="130"/>
        <end position="157"/>
    </location>
</feature>
<dbReference type="AlphaFoldDB" id="A0AAW2D608"/>
<keyword evidence="1" id="KW-0175">Coiled coil</keyword>
<evidence type="ECO:0000313" key="3">
    <source>
        <dbReference type="Proteomes" id="UP001459277"/>
    </source>
</evidence>
<evidence type="ECO:0000313" key="2">
    <source>
        <dbReference type="EMBL" id="KAL0005079.1"/>
    </source>
</evidence>
<gene>
    <name evidence="2" type="ORF">SO802_012640</name>
</gene>
<reference evidence="2 3" key="1">
    <citation type="submission" date="2024-01" db="EMBL/GenBank/DDBJ databases">
        <title>A telomere-to-telomere, gap-free genome of sweet tea (Lithocarpus litseifolius).</title>
        <authorList>
            <person name="Zhou J."/>
        </authorList>
    </citation>
    <scope>NUCLEOTIDE SEQUENCE [LARGE SCALE GENOMIC DNA]</scope>
    <source>
        <strain evidence="2">Zhou-2022a</strain>
        <tissue evidence="2">Leaf</tissue>
    </source>
</reference>